<organism evidence="12">
    <name type="scientific">Triticum aestivum</name>
    <name type="common">Wheat</name>
    <dbReference type="NCBI Taxonomy" id="4565"/>
    <lineage>
        <taxon>Eukaryota</taxon>
        <taxon>Viridiplantae</taxon>
        <taxon>Streptophyta</taxon>
        <taxon>Embryophyta</taxon>
        <taxon>Tracheophyta</taxon>
        <taxon>Spermatophyta</taxon>
        <taxon>Magnoliopsida</taxon>
        <taxon>Liliopsida</taxon>
        <taxon>Poales</taxon>
        <taxon>Poaceae</taxon>
        <taxon>BOP clade</taxon>
        <taxon>Pooideae</taxon>
        <taxon>Triticodae</taxon>
        <taxon>Triticeae</taxon>
        <taxon>Triticinae</taxon>
        <taxon>Triticum</taxon>
    </lineage>
</organism>
<dbReference type="Pfam" id="PF00931">
    <property type="entry name" value="NB-ARC"/>
    <property type="match status" value="1"/>
</dbReference>
<keyword evidence="3" id="KW-0677">Repeat</keyword>
<dbReference type="AlphaFoldDB" id="A0A3B6S9D2"/>
<dbReference type="GO" id="GO:0005524">
    <property type="term" value="F:ATP binding"/>
    <property type="evidence" value="ECO:0007669"/>
    <property type="project" value="UniProtKB-KW"/>
</dbReference>
<evidence type="ECO:0000259" key="8">
    <source>
        <dbReference type="Pfam" id="PF00931"/>
    </source>
</evidence>
<dbReference type="InterPro" id="IPR055414">
    <property type="entry name" value="LRR_R13L4/SHOC2-like"/>
</dbReference>
<dbReference type="InterPro" id="IPR032675">
    <property type="entry name" value="LRR_dom_sf"/>
</dbReference>
<dbReference type="SMR" id="A0A3B6S9D2"/>
<dbReference type="Gene3D" id="3.80.10.10">
    <property type="entry name" value="Ribonuclease Inhibitor"/>
    <property type="match status" value="1"/>
</dbReference>
<evidence type="ECO:0000256" key="5">
    <source>
        <dbReference type="ARBA" id="ARBA00022821"/>
    </source>
</evidence>
<dbReference type="SUPFAM" id="SSF52058">
    <property type="entry name" value="L domain-like"/>
    <property type="match status" value="1"/>
</dbReference>
<dbReference type="Gramene" id="TraesLAC7B03G04016520.1">
    <property type="protein sequence ID" value="TraesLAC7B03G04016520.1"/>
    <property type="gene ID" value="TraesLAC7B03G04016520"/>
</dbReference>
<evidence type="ECO:0000313" key="12">
    <source>
        <dbReference type="EnsemblPlants" id="TraesCS7B02G056900.1"/>
    </source>
</evidence>
<dbReference type="Gramene" id="TraesNOR7B03G04109150.1">
    <property type="protein sequence ID" value="TraesNOR7B03G04109150.1"/>
    <property type="gene ID" value="TraesNOR7B03G04109150"/>
</dbReference>
<dbReference type="Pfam" id="PF23598">
    <property type="entry name" value="LRR_14"/>
    <property type="match status" value="1"/>
</dbReference>
<dbReference type="PANTHER" id="PTHR36766:SF40">
    <property type="entry name" value="DISEASE RESISTANCE PROTEIN RGA3"/>
    <property type="match status" value="1"/>
</dbReference>
<dbReference type="Gramene" id="TraesSTA7B03G04059930.1">
    <property type="protein sequence ID" value="TraesSTA7B03G04059930.1"/>
    <property type="gene ID" value="TraesSTA7B03G04059930"/>
</dbReference>
<keyword evidence="7" id="KW-0175">Coiled coil</keyword>
<sequence length="742" mass="83815">MGSLLMPLLGSVAGDALVGELLRAWGLDKARRKLERHLAAVQCILLDADAKSRTNPAVRRWIKDLKTAACQADDVLDDFRHEALRRRVGAQSHSRSTPGKVLTYLTINSPVVFRLHMSWKLKGALQTIGELVAEMNNFHFLQHAEAPSVVRPQTHSLVDESEIVGRQDEREQVVKILLDHNNSSHNNVMVLPVVGMGGIGKTTLAQLVYNDHRVIHHFELVIWVCVSDKFIIQEIIRSVIEVVMMKKCDLTQMEALQKKLSEALGKKKYLLVLDDVWNEDRQKWDDMRSSLCSHAGSGSAIVVTSRSSQVASIMGTLPPHQISLLDEDQSWDLFHKNTFGRGVEKREELVSMAKSIVHKCKGLPLAIKTMAALLSSKHHSQWLSVLDSDVWKDNIVTTTGIVPALQLSYDHLSSEEKICFSFCAIFSKDSLMDKDMLVQIWMANDFIASETRGHQIFDVLVWRCFLQDVKIDKDDLIHRVTTCKMHDLMHDLADSVSRNVCFILEESSPCQEILQGSTYTNSLQHEVQHLSLDCVSNNTIAVMKEILAPQARTILIRRGLEWRKTSLHMNKSLSMAMSKFMSLRALKTLSIITDMKNFKHLRYLDCSYSRLSALPETTAMLYSLQTLKLIGCKELKKLPEGMRYMISLRHIFLIGCNRLEYMPQGINQLNSLQTLTSYVIDSDAGRGIDQLKDLSLGGALSLTELRKVHSAENAKEGSISSKHNLKRLSLNWYAHYNTDIGN</sequence>
<evidence type="ECO:0008006" key="14">
    <source>
        <dbReference type="Google" id="ProtNLM"/>
    </source>
</evidence>
<dbReference type="SUPFAM" id="SSF52540">
    <property type="entry name" value="P-loop containing nucleoside triphosphate hydrolases"/>
    <property type="match status" value="1"/>
</dbReference>
<dbReference type="Pfam" id="PF18052">
    <property type="entry name" value="Rx_N"/>
    <property type="match status" value="1"/>
</dbReference>
<feature type="domain" description="Disease resistance R13L4/SHOC-2-like LRR" evidence="11">
    <location>
        <begin position="575"/>
        <end position="728"/>
    </location>
</feature>
<dbReference type="InterPro" id="IPR041118">
    <property type="entry name" value="Rx_N"/>
</dbReference>
<evidence type="ECO:0000256" key="4">
    <source>
        <dbReference type="ARBA" id="ARBA00022741"/>
    </source>
</evidence>
<feature type="domain" description="Disease resistance N-terminal" evidence="9">
    <location>
        <begin position="11"/>
        <end position="92"/>
    </location>
</feature>
<evidence type="ECO:0000259" key="10">
    <source>
        <dbReference type="Pfam" id="PF23559"/>
    </source>
</evidence>
<dbReference type="Proteomes" id="UP000019116">
    <property type="component" value="Chromosome 7B"/>
</dbReference>
<dbReference type="InterPro" id="IPR042197">
    <property type="entry name" value="Apaf_helical"/>
</dbReference>
<dbReference type="FunFam" id="3.40.50.300:FF:001091">
    <property type="entry name" value="Probable disease resistance protein At1g61300"/>
    <property type="match status" value="1"/>
</dbReference>
<keyword evidence="4" id="KW-0547">Nucleotide-binding</keyword>
<dbReference type="Gene3D" id="1.10.8.430">
    <property type="entry name" value="Helical domain of apoptotic protease-activating factors"/>
    <property type="match status" value="1"/>
</dbReference>
<keyword evidence="2" id="KW-0433">Leucine-rich repeat</keyword>
<name>A0A3B6S9D2_WHEAT</name>
<protein>
    <recommendedName>
        <fullName evidence="14">NB-ARC domain-containing protein</fullName>
    </recommendedName>
</protein>
<accession>A0A3B6S9D2</accession>
<dbReference type="GO" id="GO:0051707">
    <property type="term" value="P:response to other organism"/>
    <property type="evidence" value="ECO:0007669"/>
    <property type="project" value="UniProtKB-ARBA"/>
</dbReference>
<dbReference type="Gramene" id="TraesWEE_scaffold_042930_01G000300.1">
    <property type="protein sequence ID" value="TraesWEE_scaffold_042930_01G000300.1"/>
    <property type="gene ID" value="TraesWEE_scaffold_042930_01G000300"/>
</dbReference>
<evidence type="ECO:0000256" key="6">
    <source>
        <dbReference type="ARBA" id="ARBA00022840"/>
    </source>
</evidence>
<dbReference type="InterPro" id="IPR002182">
    <property type="entry name" value="NB-ARC"/>
</dbReference>
<evidence type="ECO:0000313" key="13">
    <source>
        <dbReference type="Proteomes" id="UP000019116"/>
    </source>
</evidence>
<dbReference type="InterPro" id="IPR058922">
    <property type="entry name" value="WHD_DRP"/>
</dbReference>
<comment type="similarity">
    <text evidence="1">Belongs to the disease resistance NB-LRR family.</text>
</comment>
<dbReference type="Gramene" id="TraesMAC7B03G04059620.1">
    <property type="protein sequence ID" value="TraesMAC7B03G04059620.1"/>
    <property type="gene ID" value="TraesMAC7B03G04059620"/>
</dbReference>
<dbReference type="Gramene" id="TraesKAR7B01G0043230.1">
    <property type="protein sequence ID" value="cds.TraesKAR7B01G0043230.1"/>
    <property type="gene ID" value="TraesKAR7B01G0043230"/>
</dbReference>
<dbReference type="Gene3D" id="3.40.50.300">
    <property type="entry name" value="P-loop containing nucleotide triphosphate hydrolases"/>
    <property type="match status" value="1"/>
</dbReference>
<feature type="domain" description="Disease resistance protein winged helix" evidence="10">
    <location>
        <begin position="425"/>
        <end position="493"/>
    </location>
</feature>
<evidence type="ECO:0000256" key="1">
    <source>
        <dbReference type="ARBA" id="ARBA00008894"/>
    </source>
</evidence>
<evidence type="ECO:0000256" key="2">
    <source>
        <dbReference type="ARBA" id="ARBA00022614"/>
    </source>
</evidence>
<dbReference type="Gene3D" id="1.20.5.4130">
    <property type="match status" value="1"/>
</dbReference>
<dbReference type="InterPro" id="IPR027417">
    <property type="entry name" value="P-loop_NTPase"/>
</dbReference>
<reference evidence="12" key="2">
    <citation type="submission" date="2018-10" db="UniProtKB">
        <authorList>
            <consortium name="EnsemblPlants"/>
        </authorList>
    </citation>
    <scope>IDENTIFICATION</scope>
</reference>
<dbReference type="OMA" id="QIWMAND"/>
<evidence type="ECO:0000259" key="9">
    <source>
        <dbReference type="Pfam" id="PF18052"/>
    </source>
</evidence>
<feature type="domain" description="NB-ARC" evidence="8">
    <location>
        <begin position="168"/>
        <end position="340"/>
    </location>
</feature>
<keyword evidence="6" id="KW-0067">ATP-binding</keyword>
<reference evidence="12" key="1">
    <citation type="submission" date="2018-08" db="EMBL/GenBank/DDBJ databases">
        <authorList>
            <person name="Rossello M."/>
        </authorList>
    </citation>
    <scope>NUCLEOTIDE SEQUENCE [LARGE SCALE GENOMIC DNA]</scope>
    <source>
        <strain evidence="12">cv. Chinese Spring</strain>
    </source>
</reference>
<dbReference type="STRING" id="4565.A0A3B6S9D2"/>
<dbReference type="Pfam" id="PF23559">
    <property type="entry name" value="WHD_DRP"/>
    <property type="match status" value="1"/>
</dbReference>
<proteinExistence type="inferred from homology"/>
<dbReference type="GO" id="GO:0043531">
    <property type="term" value="F:ADP binding"/>
    <property type="evidence" value="ECO:0007669"/>
    <property type="project" value="InterPro"/>
</dbReference>
<dbReference type="EnsemblPlants" id="TraesCS7B02G056900.1">
    <property type="protein sequence ID" value="TraesCS7B02G056900.1"/>
    <property type="gene ID" value="TraesCS7B02G056900"/>
</dbReference>
<dbReference type="PRINTS" id="PR00364">
    <property type="entry name" value="DISEASERSIST"/>
</dbReference>
<dbReference type="OrthoDB" id="691996at2759"/>
<evidence type="ECO:0000256" key="7">
    <source>
        <dbReference type="ARBA" id="ARBA00023054"/>
    </source>
</evidence>
<dbReference type="PANTHER" id="PTHR36766">
    <property type="entry name" value="PLANT BROAD-SPECTRUM MILDEW RESISTANCE PROTEIN RPW8"/>
    <property type="match status" value="1"/>
</dbReference>
<keyword evidence="5" id="KW-0611">Plant defense</keyword>
<dbReference type="Gramene" id="TraesCS7B03G0152700.1">
    <property type="protein sequence ID" value="TraesCS7B03G0152700.1.CDS"/>
    <property type="gene ID" value="TraesCS7B03G0152700"/>
</dbReference>
<dbReference type="Gramene" id="TraesCS7B02G056900.1">
    <property type="protein sequence ID" value="TraesCS7B02G056900.1"/>
    <property type="gene ID" value="TraesCS7B02G056900"/>
</dbReference>
<dbReference type="GO" id="GO:0006952">
    <property type="term" value="P:defense response"/>
    <property type="evidence" value="ECO:0007669"/>
    <property type="project" value="UniProtKB-KW"/>
</dbReference>
<keyword evidence="13" id="KW-1185">Reference proteome</keyword>
<evidence type="ECO:0000256" key="3">
    <source>
        <dbReference type="ARBA" id="ARBA00022737"/>
    </source>
</evidence>
<evidence type="ECO:0000259" key="11">
    <source>
        <dbReference type="Pfam" id="PF23598"/>
    </source>
</evidence>